<reference evidence="7" key="1">
    <citation type="submission" date="2016-10" db="EMBL/GenBank/DDBJ databases">
        <authorList>
            <person name="Varghese N."/>
            <person name="Submissions S."/>
        </authorList>
    </citation>
    <scope>NUCLEOTIDE SEQUENCE [LARGE SCALE GENOMIC DNA]</scope>
    <source>
        <strain evidence="7">DSM 45843</strain>
    </source>
</reference>
<protein>
    <submittedName>
        <fullName evidence="6">Beta-glucosidase</fullName>
    </submittedName>
</protein>
<evidence type="ECO:0000313" key="6">
    <source>
        <dbReference type="EMBL" id="SDO63117.1"/>
    </source>
</evidence>
<dbReference type="PRINTS" id="PR00133">
    <property type="entry name" value="GLHYDRLASE3"/>
</dbReference>
<dbReference type="InterPro" id="IPR050288">
    <property type="entry name" value="Cellulose_deg_GH3"/>
</dbReference>
<sequence>MTVDAALVQLDLAGKVRLLTGASFFSFTGDEAIGLTPIAMSDGPSGVKGQSQSGGAPAALLPNATALASTWDEQLLADVGRFLAEDAQRNRTHVVLGPTINLHRSPLGGRVFECFSEDPLLTGRLAASYVRGLQDQGVGACLKHLVGNEAETDRHTVDVRIDEATLREVYLLPFEIAVADADAWLLMAAYNRVDGVPATEHDRVLNQVVKGEWGYAGLVVSDFFATHSTAPAITGGLDVVLPGPFGPWGQQLVAAVEAGEVSPAVVDAAVRRVLLLAERVGALGTPREWPEVPGADDPARTAQLREWAAAGMTVLRNDGALPLAAGTRVALAGLPATETLLMGGGSAEVSPPHQVSVLDGLTAALGPAVTWAGGVQLGSTPPAARPGFVVDPVDGTPGVRLQVVGADGRPLVDEHLADSRRVVGWGGELAGPGTRVRLTARVDHTGPLQLGVVGLGSWTVTAGDQRATVQVDPVTGVPGESLLAPPHRVADLAVDGPVEVTAEVDLGDLEHAMVGLVARPAPVPDADAIAAAASAAAGADVAVVVVGLTAEQETESRDKTTLALPGAQDALVEAVAATARRTVVVVNAATPVLMPWLDRVDAVLVAGLPGQEGGHAVAAALLGELEPAGRLVTTWPAADGASPAWSVTPTDGVLTYAEGAFVGHRGHAAGHAPAPAAWFGAGLGYGSWDYREASVDTAGPTPVVTATIANTSTRDSREVVQVYLQPADPARPVRLVGWRAAVVPAGATAQVTVTCDPRVLRRWDGAGWVAEDRGELMLARGLGDIRLRLPLG</sequence>
<comment type="similarity">
    <text evidence="1 4">Belongs to the glycosyl hydrolase 3 family.</text>
</comment>
<dbReference type="SUPFAM" id="SSF51445">
    <property type="entry name" value="(Trans)glycosidases"/>
    <property type="match status" value="1"/>
</dbReference>
<dbReference type="Pfam" id="PF00933">
    <property type="entry name" value="Glyco_hydro_3"/>
    <property type="match status" value="1"/>
</dbReference>
<dbReference type="SUPFAM" id="SSF52279">
    <property type="entry name" value="Beta-D-glucan exohydrolase, C-terminal domain"/>
    <property type="match status" value="1"/>
</dbReference>
<keyword evidence="2 4" id="KW-0378">Hydrolase</keyword>
<dbReference type="InterPro" id="IPR001764">
    <property type="entry name" value="Glyco_hydro_3_N"/>
</dbReference>
<proteinExistence type="inferred from homology"/>
<dbReference type="Pfam" id="PF01915">
    <property type="entry name" value="Glyco_hydro_3_C"/>
    <property type="match status" value="1"/>
</dbReference>
<dbReference type="GO" id="GO:0004553">
    <property type="term" value="F:hydrolase activity, hydrolyzing O-glycosyl compounds"/>
    <property type="evidence" value="ECO:0007669"/>
    <property type="project" value="InterPro"/>
</dbReference>
<keyword evidence="7" id="KW-1185">Reference proteome</keyword>
<dbReference type="PROSITE" id="PS00775">
    <property type="entry name" value="GLYCOSYL_HYDROL_F3"/>
    <property type="match status" value="1"/>
</dbReference>
<dbReference type="InterPro" id="IPR019800">
    <property type="entry name" value="Glyco_hydro_3_AS"/>
</dbReference>
<dbReference type="InterPro" id="IPR002772">
    <property type="entry name" value="Glyco_hydro_3_C"/>
</dbReference>
<evidence type="ECO:0000256" key="4">
    <source>
        <dbReference type="RuleBase" id="RU361161"/>
    </source>
</evidence>
<dbReference type="InterPro" id="IPR026891">
    <property type="entry name" value="Fn3-like"/>
</dbReference>
<name>A0A1H0L4G1_9ACTN</name>
<evidence type="ECO:0000256" key="2">
    <source>
        <dbReference type="ARBA" id="ARBA00022801"/>
    </source>
</evidence>
<evidence type="ECO:0000259" key="5">
    <source>
        <dbReference type="SMART" id="SM01217"/>
    </source>
</evidence>
<feature type="domain" description="Fibronectin type III-like" evidence="5">
    <location>
        <begin position="718"/>
        <end position="782"/>
    </location>
</feature>
<gene>
    <name evidence="6" type="ORF">SAMN05660199_02333</name>
</gene>
<dbReference type="EMBL" id="FNIR01000006">
    <property type="protein sequence ID" value="SDO63117.1"/>
    <property type="molecule type" value="Genomic_DNA"/>
</dbReference>
<organism evidence="6 7">
    <name type="scientific">Klenkia soli</name>
    <dbReference type="NCBI Taxonomy" id="1052260"/>
    <lineage>
        <taxon>Bacteria</taxon>
        <taxon>Bacillati</taxon>
        <taxon>Actinomycetota</taxon>
        <taxon>Actinomycetes</taxon>
        <taxon>Geodermatophilales</taxon>
        <taxon>Geodermatophilaceae</taxon>
        <taxon>Klenkia</taxon>
    </lineage>
</organism>
<dbReference type="AlphaFoldDB" id="A0A1H0L4G1"/>
<dbReference type="PANTHER" id="PTHR42715:SF10">
    <property type="entry name" value="BETA-GLUCOSIDASE"/>
    <property type="match status" value="1"/>
</dbReference>
<dbReference type="Gene3D" id="2.60.40.10">
    <property type="entry name" value="Immunoglobulins"/>
    <property type="match status" value="1"/>
</dbReference>
<evidence type="ECO:0000313" key="7">
    <source>
        <dbReference type="Proteomes" id="UP000199088"/>
    </source>
</evidence>
<dbReference type="OrthoDB" id="3304319at2"/>
<evidence type="ECO:0000256" key="1">
    <source>
        <dbReference type="ARBA" id="ARBA00005336"/>
    </source>
</evidence>
<dbReference type="PANTHER" id="PTHR42715">
    <property type="entry name" value="BETA-GLUCOSIDASE"/>
    <property type="match status" value="1"/>
</dbReference>
<dbReference type="InterPro" id="IPR036881">
    <property type="entry name" value="Glyco_hydro_3_C_sf"/>
</dbReference>
<dbReference type="Pfam" id="PF14310">
    <property type="entry name" value="Fn3-like"/>
    <property type="match status" value="1"/>
</dbReference>
<dbReference type="Proteomes" id="UP000199088">
    <property type="component" value="Unassembled WGS sequence"/>
</dbReference>
<dbReference type="InterPro" id="IPR013783">
    <property type="entry name" value="Ig-like_fold"/>
</dbReference>
<keyword evidence="3" id="KW-0119">Carbohydrate metabolism</keyword>
<dbReference type="InterPro" id="IPR036962">
    <property type="entry name" value="Glyco_hydro_3_N_sf"/>
</dbReference>
<evidence type="ECO:0000256" key="3">
    <source>
        <dbReference type="ARBA" id="ARBA00023277"/>
    </source>
</evidence>
<dbReference type="RefSeq" id="WP_091244915.1">
    <property type="nucleotide sequence ID" value="NZ_FNIR01000006.1"/>
</dbReference>
<dbReference type="STRING" id="1052260.SAMN05660199_02333"/>
<dbReference type="InterPro" id="IPR017853">
    <property type="entry name" value="GH"/>
</dbReference>
<accession>A0A1H0L4G1</accession>
<dbReference type="Gene3D" id="3.40.50.1700">
    <property type="entry name" value="Glycoside hydrolase family 3 C-terminal domain"/>
    <property type="match status" value="1"/>
</dbReference>
<dbReference type="Gene3D" id="3.20.20.300">
    <property type="entry name" value="Glycoside hydrolase, family 3, N-terminal domain"/>
    <property type="match status" value="1"/>
</dbReference>
<dbReference type="SMART" id="SM01217">
    <property type="entry name" value="Fn3_like"/>
    <property type="match status" value="1"/>
</dbReference>
<dbReference type="GO" id="GO:0005975">
    <property type="term" value="P:carbohydrate metabolic process"/>
    <property type="evidence" value="ECO:0007669"/>
    <property type="project" value="InterPro"/>
</dbReference>
<dbReference type="Gene3D" id="2.60.120.260">
    <property type="entry name" value="Galactose-binding domain-like"/>
    <property type="match status" value="1"/>
</dbReference>
<keyword evidence="4" id="KW-0326">Glycosidase</keyword>